<protein>
    <recommendedName>
        <fullName evidence="3">RlpA-like protein double-psi beta-barrel domain-containing protein</fullName>
    </recommendedName>
</protein>
<gene>
    <name evidence="4" type="ORF">G6M90_00g105880</name>
</gene>
<dbReference type="InterPro" id="IPR009009">
    <property type="entry name" value="RlpA-like_DPBB"/>
</dbReference>
<dbReference type="InterPro" id="IPR051477">
    <property type="entry name" value="Expansin_CellWall"/>
</dbReference>
<evidence type="ECO:0000259" key="3">
    <source>
        <dbReference type="Pfam" id="PF03330"/>
    </source>
</evidence>
<accession>A0A7D5Z895</accession>
<evidence type="ECO:0000256" key="1">
    <source>
        <dbReference type="ARBA" id="ARBA00022729"/>
    </source>
</evidence>
<sequence length="117" mass="12486">MYSITTAVAAILALTLTAKAQTISGQFTHYDIGLVACGETHDNTEMVAAISKDRFGPSTTLCGRKLRIHYEDKSAEVTIVDSCQDCSSSSLDLSPAAFTALVGSHEPGRVDGTWEFI</sequence>
<name>A0A7D5Z895_9HYPO</name>
<dbReference type="GeneID" id="26247917"/>
<feature type="chain" id="PRO_5028885434" description="RlpA-like protein double-psi beta-barrel domain-containing protein" evidence="2">
    <location>
        <begin position="21"/>
        <end position="117"/>
    </location>
</feature>
<dbReference type="AlphaFoldDB" id="A0A7D5Z895"/>
<reference evidence="4 5" key="1">
    <citation type="submission" date="2020-07" db="EMBL/GenBank/DDBJ databases">
        <title>Telomere length de novo assembly of all 7 chromosomes of the fungus, Metarhizium brunneum, using a novel assembly pipeline.</title>
        <authorList>
            <person name="Saud z."/>
            <person name="Kortsinoglou A."/>
            <person name="Kouvelis V.N."/>
            <person name="Butt T.M."/>
        </authorList>
    </citation>
    <scope>NUCLEOTIDE SEQUENCE [LARGE SCALE GENOMIC DNA]</scope>
    <source>
        <strain evidence="4 5">4556</strain>
    </source>
</reference>
<proteinExistence type="predicted"/>
<evidence type="ECO:0000256" key="2">
    <source>
        <dbReference type="SAM" id="SignalP"/>
    </source>
</evidence>
<dbReference type="Gene3D" id="2.40.40.10">
    <property type="entry name" value="RlpA-like domain"/>
    <property type="match status" value="1"/>
</dbReference>
<evidence type="ECO:0000313" key="5">
    <source>
        <dbReference type="Proteomes" id="UP000510686"/>
    </source>
</evidence>
<dbReference type="OrthoDB" id="406505at2759"/>
<dbReference type="InterPro" id="IPR036908">
    <property type="entry name" value="RlpA-like_sf"/>
</dbReference>
<dbReference type="Pfam" id="PF03330">
    <property type="entry name" value="DPBB_1"/>
    <property type="match status" value="1"/>
</dbReference>
<feature type="domain" description="RlpA-like protein double-psi beta-barrel" evidence="3">
    <location>
        <begin position="28"/>
        <end position="101"/>
    </location>
</feature>
<dbReference type="PANTHER" id="PTHR31836:SF28">
    <property type="entry name" value="SRCR DOMAIN-CONTAINING PROTEIN-RELATED"/>
    <property type="match status" value="1"/>
</dbReference>
<keyword evidence="5" id="KW-1185">Reference proteome</keyword>
<evidence type="ECO:0000313" key="4">
    <source>
        <dbReference type="EMBL" id="QLI74523.1"/>
    </source>
</evidence>
<dbReference type="EMBL" id="CP058938">
    <property type="protein sequence ID" value="QLI74523.1"/>
    <property type="molecule type" value="Genomic_DNA"/>
</dbReference>
<feature type="signal peptide" evidence="2">
    <location>
        <begin position="1"/>
        <end position="20"/>
    </location>
</feature>
<organism evidence="4 5">
    <name type="scientific">Metarhizium brunneum</name>
    <dbReference type="NCBI Taxonomy" id="500148"/>
    <lineage>
        <taxon>Eukaryota</taxon>
        <taxon>Fungi</taxon>
        <taxon>Dikarya</taxon>
        <taxon>Ascomycota</taxon>
        <taxon>Pezizomycotina</taxon>
        <taxon>Sordariomycetes</taxon>
        <taxon>Hypocreomycetidae</taxon>
        <taxon>Hypocreales</taxon>
        <taxon>Clavicipitaceae</taxon>
        <taxon>Metarhizium</taxon>
    </lineage>
</organism>
<dbReference type="RefSeq" id="XP_014539295.1">
    <property type="nucleotide sequence ID" value="XM_014683809.1"/>
</dbReference>
<dbReference type="KEGG" id="mbrn:26247917"/>
<keyword evidence="1 2" id="KW-0732">Signal</keyword>
<dbReference type="Proteomes" id="UP000510686">
    <property type="component" value="Chromosome 7"/>
</dbReference>
<dbReference type="SUPFAM" id="SSF50685">
    <property type="entry name" value="Barwin-like endoglucanases"/>
    <property type="match status" value="1"/>
</dbReference>
<dbReference type="PANTHER" id="PTHR31836">
    <property type="match status" value="1"/>
</dbReference>
<dbReference type="CDD" id="cd22191">
    <property type="entry name" value="DPBB_RlpA_EXP_N-like"/>
    <property type="match status" value="1"/>
</dbReference>